<keyword evidence="1" id="KW-0805">Transcription regulation</keyword>
<dbReference type="GO" id="GO:0003677">
    <property type="term" value="F:DNA binding"/>
    <property type="evidence" value="ECO:0007669"/>
    <property type="project" value="UniProtKB-KW"/>
</dbReference>
<protein>
    <submittedName>
        <fullName evidence="5">FCD domain protein</fullName>
    </submittedName>
</protein>
<dbReference type="Proteomes" id="UP000005324">
    <property type="component" value="Unassembled WGS sequence"/>
</dbReference>
<dbReference type="SMART" id="SM00895">
    <property type="entry name" value="FCD"/>
    <property type="match status" value="1"/>
</dbReference>
<evidence type="ECO:0000313" key="6">
    <source>
        <dbReference type="Proteomes" id="UP000005324"/>
    </source>
</evidence>
<evidence type="ECO:0000256" key="1">
    <source>
        <dbReference type="ARBA" id="ARBA00023015"/>
    </source>
</evidence>
<dbReference type="InterPro" id="IPR011711">
    <property type="entry name" value="GntR_C"/>
</dbReference>
<organism evidence="5 6">
    <name type="scientific">Pseudoroseomonas cervicalis ATCC 49957</name>
    <dbReference type="NCBI Taxonomy" id="525371"/>
    <lineage>
        <taxon>Bacteria</taxon>
        <taxon>Pseudomonadati</taxon>
        <taxon>Pseudomonadota</taxon>
        <taxon>Alphaproteobacteria</taxon>
        <taxon>Acetobacterales</taxon>
        <taxon>Roseomonadaceae</taxon>
        <taxon>Roseomonas</taxon>
    </lineage>
</organism>
<evidence type="ECO:0000313" key="5">
    <source>
        <dbReference type="EMBL" id="EFH11244.1"/>
    </source>
</evidence>
<sequence>MACPAPARLRAGFELLAELEALCARWSALRMTARERAALEALHAAMAPMVRDGDRAGYREANRRFHALLYEGAHNPSLAEVALATHRQLAPFRGAQFEAPSRLARSHAEHAAVVAALLRADAEAAADAMRRHIFFSGASWESLAGGAAFLQAGN</sequence>
<dbReference type="OrthoDB" id="9789310at2"/>
<dbReference type="SUPFAM" id="SSF48008">
    <property type="entry name" value="GntR ligand-binding domain-like"/>
    <property type="match status" value="1"/>
</dbReference>
<comment type="caution">
    <text evidence="5">The sequence shown here is derived from an EMBL/GenBank/DDBJ whole genome shotgun (WGS) entry which is preliminary data.</text>
</comment>
<evidence type="ECO:0000256" key="3">
    <source>
        <dbReference type="ARBA" id="ARBA00023163"/>
    </source>
</evidence>
<dbReference type="InterPro" id="IPR008920">
    <property type="entry name" value="TF_FadR/GntR_C"/>
</dbReference>
<keyword evidence="3" id="KW-0804">Transcription</keyword>
<dbReference type="AlphaFoldDB" id="D5RN62"/>
<dbReference type="PANTHER" id="PTHR43537">
    <property type="entry name" value="TRANSCRIPTIONAL REGULATOR, GNTR FAMILY"/>
    <property type="match status" value="1"/>
</dbReference>
<keyword evidence="2" id="KW-0238">DNA-binding</keyword>
<accession>D5RN62</accession>
<keyword evidence="6" id="KW-1185">Reference proteome</keyword>
<reference evidence="5 6" key="1">
    <citation type="submission" date="2010-04" db="EMBL/GenBank/DDBJ databases">
        <authorList>
            <person name="Qin X."/>
            <person name="Bachman B."/>
            <person name="Battles P."/>
            <person name="Bell A."/>
            <person name="Bess C."/>
            <person name="Bickham C."/>
            <person name="Chaboub L."/>
            <person name="Chen D."/>
            <person name="Coyle M."/>
            <person name="Deiros D.R."/>
            <person name="Dinh H."/>
            <person name="Forbes L."/>
            <person name="Fowler G."/>
            <person name="Francisco L."/>
            <person name="Fu Q."/>
            <person name="Gubbala S."/>
            <person name="Hale W."/>
            <person name="Han Y."/>
            <person name="Hemphill L."/>
            <person name="Highlander S.K."/>
            <person name="Hirani K."/>
            <person name="Hogues M."/>
            <person name="Jackson L."/>
            <person name="Jakkamsetti A."/>
            <person name="Javaid M."/>
            <person name="Jiang H."/>
            <person name="Korchina V."/>
            <person name="Kovar C."/>
            <person name="Lara F."/>
            <person name="Lee S."/>
            <person name="Mata R."/>
            <person name="Mathew T."/>
            <person name="Moen C."/>
            <person name="Morales K."/>
            <person name="Munidasa M."/>
            <person name="Nazareth L."/>
            <person name="Ngo R."/>
            <person name="Nguyen L."/>
            <person name="Okwuonu G."/>
            <person name="Ongeri F."/>
            <person name="Patil S."/>
            <person name="Petrosino J."/>
            <person name="Pham C."/>
            <person name="Pham P."/>
            <person name="Pu L.-L."/>
            <person name="Puazo M."/>
            <person name="Raj R."/>
            <person name="Reid J."/>
            <person name="Rouhana J."/>
            <person name="Saada N."/>
            <person name="Shang Y."/>
            <person name="Simmons D."/>
            <person name="Thornton R."/>
            <person name="Warren J."/>
            <person name="Weissenberger G."/>
            <person name="Zhang J."/>
            <person name="Zhang L."/>
            <person name="Zhou C."/>
            <person name="Zhu D."/>
            <person name="Muzny D."/>
            <person name="Worley K."/>
            <person name="Gibbs R."/>
        </authorList>
    </citation>
    <scope>NUCLEOTIDE SEQUENCE [LARGE SCALE GENOMIC DNA]</scope>
    <source>
        <strain evidence="5 6">ATCC 49957</strain>
    </source>
</reference>
<evidence type="ECO:0000256" key="2">
    <source>
        <dbReference type="ARBA" id="ARBA00023125"/>
    </source>
</evidence>
<gene>
    <name evidence="5" type="ORF">HMPREF0731_2523</name>
</gene>
<feature type="domain" description="GntR C-terminal" evidence="4">
    <location>
        <begin position="11"/>
        <end position="135"/>
    </location>
</feature>
<dbReference type="PANTHER" id="PTHR43537:SF49">
    <property type="entry name" value="TRANSCRIPTIONAL REGULATORY PROTEIN"/>
    <property type="match status" value="1"/>
</dbReference>
<dbReference type="Pfam" id="PF07729">
    <property type="entry name" value="FCD"/>
    <property type="match status" value="1"/>
</dbReference>
<dbReference type="Gene3D" id="1.20.120.530">
    <property type="entry name" value="GntR ligand-binding domain-like"/>
    <property type="match status" value="1"/>
</dbReference>
<dbReference type="EMBL" id="ADVL01000433">
    <property type="protein sequence ID" value="EFH11244.1"/>
    <property type="molecule type" value="Genomic_DNA"/>
</dbReference>
<proteinExistence type="predicted"/>
<name>D5RN62_9PROT</name>
<evidence type="ECO:0000259" key="4">
    <source>
        <dbReference type="SMART" id="SM00895"/>
    </source>
</evidence>
<dbReference type="HOGENOM" id="CLU_1702906_0_0_5"/>